<evidence type="ECO:0000256" key="5">
    <source>
        <dbReference type="ARBA" id="ARBA00022822"/>
    </source>
</evidence>
<dbReference type="PANTHER" id="PTHR43406:SF1">
    <property type="entry name" value="TRYPTOPHAN SYNTHASE ALPHA CHAIN, CHLOROPLASTIC"/>
    <property type="match status" value="1"/>
</dbReference>
<dbReference type="Proteomes" id="UP000254704">
    <property type="component" value="Unassembled WGS sequence"/>
</dbReference>
<evidence type="ECO:0000256" key="4">
    <source>
        <dbReference type="ARBA" id="ARBA00022605"/>
    </source>
</evidence>
<protein>
    <recommendedName>
        <fullName evidence="9">Tryptophan synthase alpha chain</fullName>
        <ecNumber evidence="9">4.2.1.20</ecNumber>
    </recommendedName>
</protein>
<comment type="similarity">
    <text evidence="9 10">Belongs to the TrpA family.</text>
</comment>
<dbReference type="GO" id="GO:0004834">
    <property type="term" value="F:tryptophan synthase activity"/>
    <property type="evidence" value="ECO:0007669"/>
    <property type="project" value="UniProtKB-UniRule"/>
</dbReference>
<dbReference type="SUPFAM" id="SSF51366">
    <property type="entry name" value="Ribulose-phoshate binding barrel"/>
    <property type="match status" value="1"/>
</dbReference>
<accession>A0A379ETW6</accession>
<evidence type="ECO:0000256" key="3">
    <source>
        <dbReference type="ARBA" id="ARBA00011270"/>
    </source>
</evidence>
<dbReference type="AlphaFoldDB" id="A0A379ETW6"/>
<evidence type="ECO:0000313" key="12">
    <source>
        <dbReference type="Proteomes" id="UP000254704"/>
    </source>
</evidence>
<dbReference type="UniPathway" id="UPA00035">
    <property type="reaction ID" value="UER00044"/>
</dbReference>
<evidence type="ECO:0000256" key="8">
    <source>
        <dbReference type="ARBA" id="ARBA00049047"/>
    </source>
</evidence>
<evidence type="ECO:0000256" key="10">
    <source>
        <dbReference type="RuleBase" id="RU003662"/>
    </source>
</evidence>
<dbReference type="RefSeq" id="WP_115322700.1">
    <property type="nucleotide sequence ID" value="NZ_UGTV01000015.1"/>
</dbReference>
<keyword evidence="5 9" id="KW-0822">Tryptophan biosynthesis</keyword>
<proteinExistence type="inferred from homology"/>
<evidence type="ECO:0000256" key="7">
    <source>
        <dbReference type="ARBA" id="ARBA00023239"/>
    </source>
</evidence>
<keyword evidence="7 9" id="KW-0456">Lyase</keyword>
<dbReference type="NCBIfam" id="TIGR00262">
    <property type="entry name" value="trpA"/>
    <property type="match status" value="1"/>
</dbReference>
<gene>
    <name evidence="9 11" type="primary">trpA</name>
    <name evidence="11" type="ORF">NCTC11621_00849</name>
</gene>
<name>A0A379ETW6_9PAST</name>
<reference evidence="11 12" key="1">
    <citation type="submission" date="2018-06" db="EMBL/GenBank/DDBJ databases">
        <authorList>
            <consortium name="Pathogen Informatics"/>
            <person name="Doyle S."/>
        </authorList>
    </citation>
    <scope>NUCLEOTIDE SEQUENCE [LARGE SCALE GENOMIC DNA]</scope>
    <source>
        <strain evidence="11 12">NCTC11621</strain>
    </source>
</reference>
<evidence type="ECO:0000256" key="6">
    <source>
        <dbReference type="ARBA" id="ARBA00023141"/>
    </source>
</evidence>
<keyword evidence="4 9" id="KW-0028">Amino-acid biosynthesis</keyword>
<evidence type="ECO:0000256" key="9">
    <source>
        <dbReference type="HAMAP-Rule" id="MF_00131"/>
    </source>
</evidence>
<feature type="active site" description="Proton acceptor" evidence="9">
    <location>
        <position position="60"/>
    </location>
</feature>
<comment type="caution">
    <text evidence="9">Lacks conserved residue(s) required for the propagation of feature annotation.</text>
</comment>
<dbReference type="Gene3D" id="3.20.20.70">
    <property type="entry name" value="Aldolase class I"/>
    <property type="match status" value="1"/>
</dbReference>
<dbReference type="InterPro" id="IPR011060">
    <property type="entry name" value="RibuloseP-bd_barrel"/>
</dbReference>
<evidence type="ECO:0000256" key="1">
    <source>
        <dbReference type="ARBA" id="ARBA00003365"/>
    </source>
</evidence>
<organism evidence="11 12">
    <name type="scientific">Pasteurella canis</name>
    <dbReference type="NCBI Taxonomy" id="753"/>
    <lineage>
        <taxon>Bacteria</taxon>
        <taxon>Pseudomonadati</taxon>
        <taxon>Pseudomonadota</taxon>
        <taxon>Gammaproteobacteria</taxon>
        <taxon>Pasteurellales</taxon>
        <taxon>Pasteurellaceae</taxon>
        <taxon>Pasteurella</taxon>
    </lineage>
</organism>
<evidence type="ECO:0000256" key="2">
    <source>
        <dbReference type="ARBA" id="ARBA00004733"/>
    </source>
</evidence>
<comment type="subunit">
    <text evidence="3 9">Tetramer of two alpha and two beta chains.</text>
</comment>
<dbReference type="EC" id="4.2.1.20" evidence="9"/>
<evidence type="ECO:0000313" key="11">
    <source>
        <dbReference type="EMBL" id="SUC09827.1"/>
    </source>
</evidence>
<dbReference type="InterPro" id="IPR013785">
    <property type="entry name" value="Aldolase_TIM"/>
</dbReference>
<dbReference type="EMBL" id="UGTV01000015">
    <property type="protein sequence ID" value="SUC09827.1"/>
    <property type="molecule type" value="Genomic_DNA"/>
</dbReference>
<keyword evidence="6 9" id="KW-0057">Aromatic amino acid biosynthesis</keyword>
<sequence length="269" mass="29545">MSRFNQLFHQLNMKNEGAFIPFVTLCDPNFDRSFDIICALIESGADALKVGFPFSDPLLDAPIIQAANKRALEAACSSKESFALLAKVRSKFPGIPIGLLLCANLVYAQGIECFYQRCAEAGVDAVLIVDVPLFAHREFTPSAEKYSIQQVFICPPNADEKTIQQVAKYSQGYTYLISRADVTSANNQDKAKSLDTLVERLKANHAPPILQGVDISQPEQVRETIQSGITGVISDSAIVKIIEQYLTQPEQGLITLAEFVKKMKKATAL</sequence>
<dbReference type="InterPro" id="IPR002028">
    <property type="entry name" value="Trp_synthase_suA"/>
</dbReference>
<dbReference type="FunFam" id="3.20.20.70:FF:000037">
    <property type="entry name" value="Tryptophan synthase alpha chain"/>
    <property type="match status" value="1"/>
</dbReference>
<dbReference type="PANTHER" id="PTHR43406">
    <property type="entry name" value="TRYPTOPHAN SYNTHASE, ALPHA CHAIN"/>
    <property type="match status" value="1"/>
</dbReference>
<dbReference type="HAMAP" id="MF_00131">
    <property type="entry name" value="Trp_synth_alpha"/>
    <property type="match status" value="1"/>
</dbReference>
<dbReference type="Pfam" id="PF00290">
    <property type="entry name" value="Trp_syntA"/>
    <property type="match status" value="1"/>
</dbReference>
<dbReference type="GO" id="GO:0005829">
    <property type="term" value="C:cytosol"/>
    <property type="evidence" value="ECO:0007669"/>
    <property type="project" value="TreeGrafter"/>
</dbReference>
<comment type="function">
    <text evidence="1 9">The alpha subunit is responsible for the aldol cleavage of indoleglycerol phosphate to indole and glyceraldehyde 3-phosphate.</text>
</comment>
<comment type="catalytic activity">
    <reaction evidence="8 9">
        <text>(1S,2R)-1-C-(indol-3-yl)glycerol 3-phosphate + L-serine = D-glyceraldehyde 3-phosphate + L-tryptophan + H2O</text>
        <dbReference type="Rhea" id="RHEA:10532"/>
        <dbReference type="ChEBI" id="CHEBI:15377"/>
        <dbReference type="ChEBI" id="CHEBI:33384"/>
        <dbReference type="ChEBI" id="CHEBI:57912"/>
        <dbReference type="ChEBI" id="CHEBI:58866"/>
        <dbReference type="ChEBI" id="CHEBI:59776"/>
        <dbReference type="EC" id="4.2.1.20"/>
    </reaction>
</comment>
<comment type="pathway">
    <text evidence="2 9">Amino-acid biosynthesis; L-tryptophan biosynthesis; L-tryptophan from chorismate: step 5/5.</text>
</comment>
<dbReference type="CDD" id="cd04724">
    <property type="entry name" value="Tryptophan_synthase_alpha"/>
    <property type="match status" value="1"/>
</dbReference>